<organism evidence="2">
    <name type="scientific">uncultured Eubacteriales bacterium</name>
    <dbReference type="NCBI Taxonomy" id="172733"/>
    <lineage>
        <taxon>Bacteria</taxon>
        <taxon>Bacillati</taxon>
        <taxon>Bacillota</taxon>
        <taxon>Clostridia</taxon>
        <taxon>Eubacteriales</taxon>
        <taxon>environmental samples</taxon>
    </lineage>
</organism>
<dbReference type="AlphaFoldDB" id="A0A212JNN3"/>
<dbReference type="SUPFAM" id="SSF47413">
    <property type="entry name" value="lambda repressor-like DNA-binding domains"/>
    <property type="match status" value="1"/>
</dbReference>
<feature type="domain" description="HTH cro/C1-type" evidence="1">
    <location>
        <begin position="17"/>
        <end position="71"/>
    </location>
</feature>
<accession>A0A212JNN3</accession>
<evidence type="ECO:0000313" key="2">
    <source>
        <dbReference type="EMBL" id="SBW01010.1"/>
    </source>
</evidence>
<dbReference type="SMART" id="SM00530">
    <property type="entry name" value="HTH_XRE"/>
    <property type="match status" value="1"/>
</dbReference>
<proteinExistence type="predicted"/>
<name>A0A212JNN3_9FIRM</name>
<protein>
    <submittedName>
        <fullName evidence="2">Transcriptional regulator, XRE family</fullName>
    </submittedName>
</protein>
<dbReference type="Pfam" id="PF01381">
    <property type="entry name" value="HTH_3"/>
    <property type="match status" value="1"/>
</dbReference>
<dbReference type="InterPro" id="IPR001387">
    <property type="entry name" value="Cro/C1-type_HTH"/>
</dbReference>
<sequence length="122" mass="13958">MHKNDDETITDKLGEILKREREKAGYTREQIAERAKIGVRHLAAIENEQRMPSVKVLFRLIRAIGISADVIAYPETTQFETGEDYETSHLIRLIRICDNTARRAARAMLEVLCYSGASEDHK</sequence>
<reference evidence="2" key="1">
    <citation type="submission" date="2016-04" db="EMBL/GenBank/DDBJ databases">
        <authorList>
            <person name="Evans L.H."/>
            <person name="Alamgir A."/>
            <person name="Owens N."/>
            <person name="Weber N.D."/>
            <person name="Virtaneva K."/>
            <person name="Barbian K."/>
            <person name="Babar A."/>
            <person name="Rosenke K."/>
        </authorList>
    </citation>
    <scope>NUCLEOTIDE SEQUENCE</scope>
    <source>
        <strain evidence="2">86</strain>
    </source>
</reference>
<dbReference type="InterPro" id="IPR010982">
    <property type="entry name" value="Lambda_DNA-bd_dom_sf"/>
</dbReference>
<dbReference type="EMBL" id="FLUN01000001">
    <property type="protein sequence ID" value="SBW01010.1"/>
    <property type="molecule type" value="Genomic_DNA"/>
</dbReference>
<dbReference type="PROSITE" id="PS50943">
    <property type="entry name" value="HTH_CROC1"/>
    <property type="match status" value="1"/>
</dbReference>
<gene>
    <name evidence="2" type="ORF">KL86CLO1_11419</name>
</gene>
<dbReference type="GO" id="GO:0003677">
    <property type="term" value="F:DNA binding"/>
    <property type="evidence" value="ECO:0007669"/>
    <property type="project" value="InterPro"/>
</dbReference>
<dbReference type="CDD" id="cd00093">
    <property type="entry name" value="HTH_XRE"/>
    <property type="match status" value="1"/>
</dbReference>
<evidence type="ECO:0000259" key="1">
    <source>
        <dbReference type="PROSITE" id="PS50943"/>
    </source>
</evidence>
<dbReference type="Gene3D" id="1.10.260.40">
    <property type="entry name" value="lambda repressor-like DNA-binding domains"/>
    <property type="match status" value="1"/>
</dbReference>